<dbReference type="RefSeq" id="WP_170822015.1">
    <property type="nucleotide sequence ID" value="NZ_JAAOXG010000026.1"/>
</dbReference>
<dbReference type="SUPFAM" id="SSF51556">
    <property type="entry name" value="Metallo-dependent hydrolases"/>
    <property type="match status" value="2"/>
</dbReference>
<dbReference type="Pfam" id="PF04909">
    <property type="entry name" value="Amidohydro_2"/>
    <property type="match status" value="1"/>
</dbReference>
<reference evidence="3 4" key="1">
    <citation type="submission" date="2020-03" db="EMBL/GenBank/DDBJ databases">
        <title>Genome Sequence of industrial isolate, B5A.</title>
        <authorList>
            <person name="Sharma S."/>
            <person name="Patil P.B."/>
            <person name="Korpole S."/>
        </authorList>
    </citation>
    <scope>NUCLEOTIDE SEQUENCE [LARGE SCALE GENOMIC DNA]</scope>
    <source>
        <strain evidence="3 4">PI-S10-B5A</strain>
    </source>
</reference>
<name>A0ABX1VTW8_9FIRM</name>
<keyword evidence="1" id="KW-0456">Lyase</keyword>
<dbReference type="EMBL" id="JAAOXG010000026">
    <property type="protein sequence ID" value="NNJ30830.1"/>
    <property type="molecule type" value="Genomic_DNA"/>
</dbReference>
<sequence length="558" mass="65062">MKKIYKKWDLHHHIVPEFYVTEMKKMGISVAGIQWPDWNPQKSLKIMDKFHIEKAFVSISAPGIYFRDTEFSIALSRKCNQYIADMIQEYPTRFGGFGSVTLPDVESAIKEAEYVLDDLKLDGIAMLSNVEGYYLGHQSFEPFYEVLNNRKAVIYVHPNEVPGKKDFMFLNPLYLWQNDTTTAILDFIQSGFHLKFPNIKWVFSHGGGIISTLFPAVVEHLKLSNPKIESELDTWKNQIFLDTASKAYDDQLPYLLSFSDWRHVVFGGDIGWANETAVNEVIKAYSSIDEKYEMTEEQIKDIFMDNAQRLFSNKSLPIEAPVLSKLKLPEFGKLNDKICYHCHDEVKAIEMIQSGTTEKVYLSIDQPELWTLDVEERKKIIFEFNNRLAQLSQRYENRINGFCAVDPFIPEWSVQEIERCINELKIEGVCLTIDMFKDDLYTFLSSSLIHKIGSIDKPVLIHPRYNKGLVLTGENRLESVFFIAKSFYLDIYRRNWLKTEFILSHTYGSMQYLSQPFNLLYYLSPKIKINRMLALIWETFILKRPKGYLLIKNMKIVD</sequence>
<gene>
    <name evidence="3" type="ORF">G9470_13655</name>
</gene>
<dbReference type="InterPro" id="IPR032466">
    <property type="entry name" value="Metal_Hydrolase"/>
</dbReference>
<organism evidence="3 4">
    <name type="scientific">Lacrimispora defluvii</name>
    <dbReference type="NCBI Taxonomy" id="2719233"/>
    <lineage>
        <taxon>Bacteria</taxon>
        <taxon>Bacillati</taxon>
        <taxon>Bacillota</taxon>
        <taxon>Clostridia</taxon>
        <taxon>Lachnospirales</taxon>
        <taxon>Lachnospiraceae</taxon>
        <taxon>Lacrimispora</taxon>
    </lineage>
</organism>
<dbReference type="PANTHER" id="PTHR21240">
    <property type="entry name" value="2-AMINO-3-CARBOXYLMUCONATE-6-SEMIALDEHYDE DECARBOXYLASE"/>
    <property type="match status" value="1"/>
</dbReference>
<dbReference type="PANTHER" id="PTHR21240:SF28">
    <property type="entry name" value="ISO-OROTATE DECARBOXYLASE (EUROFUNG)"/>
    <property type="match status" value="1"/>
</dbReference>
<dbReference type="Gene3D" id="3.20.20.140">
    <property type="entry name" value="Metal-dependent hydrolases"/>
    <property type="match status" value="2"/>
</dbReference>
<evidence type="ECO:0000313" key="4">
    <source>
        <dbReference type="Proteomes" id="UP000539052"/>
    </source>
</evidence>
<feature type="domain" description="Amidohydrolase-related" evidence="2">
    <location>
        <begin position="9"/>
        <end position="311"/>
    </location>
</feature>
<keyword evidence="4" id="KW-1185">Reference proteome</keyword>
<evidence type="ECO:0000256" key="1">
    <source>
        <dbReference type="ARBA" id="ARBA00023239"/>
    </source>
</evidence>
<accession>A0ABX1VTW8</accession>
<dbReference type="InterPro" id="IPR006680">
    <property type="entry name" value="Amidohydro-rel"/>
</dbReference>
<protein>
    <submittedName>
        <fullName evidence="3">Amidohydrolase family protein</fullName>
    </submittedName>
</protein>
<dbReference type="InterPro" id="IPR032465">
    <property type="entry name" value="ACMSD"/>
</dbReference>
<proteinExistence type="predicted"/>
<evidence type="ECO:0000313" key="3">
    <source>
        <dbReference type="EMBL" id="NNJ30830.1"/>
    </source>
</evidence>
<evidence type="ECO:0000259" key="2">
    <source>
        <dbReference type="Pfam" id="PF04909"/>
    </source>
</evidence>
<dbReference type="Proteomes" id="UP000539052">
    <property type="component" value="Unassembled WGS sequence"/>
</dbReference>
<comment type="caution">
    <text evidence="3">The sequence shown here is derived from an EMBL/GenBank/DDBJ whole genome shotgun (WGS) entry which is preliminary data.</text>
</comment>